<evidence type="ECO:0000256" key="5">
    <source>
        <dbReference type="ARBA" id="ARBA00023136"/>
    </source>
</evidence>
<feature type="transmembrane region" description="Helical" evidence="6">
    <location>
        <begin position="384"/>
        <end position="402"/>
    </location>
</feature>
<evidence type="ECO:0000256" key="4">
    <source>
        <dbReference type="ARBA" id="ARBA00022989"/>
    </source>
</evidence>
<feature type="transmembrane region" description="Helical" evidence="6">
    <location>
        <begin position="148"/>
        <end position="169"/>
    </location>
</feature>
<dbReference type="GO" id="GO:0005886">
    <property type="term" value="C:plasma membrane"/>
    <property type="evidence" value="ECO:0007669"/>
    <property type="project" value="UniProtKB-SubCell"/>
</dbReference>
<reference evidence="7 8" key="1">
    <citation type="submission" date="2019-01" db="EMBL/GenBank/DDBJ databases">
        <title>Weissella sp. nov., a novel lactic acid bacterium isolated from animal feces.</title>
        <authorList>
            <person name="Wang L.-T."/>
        </authorList>
    </citation>
    <scope>NUCLEOTIDE SEQUENCE [LARGE SCALE GENOMIC DNA]</scope>
    <source>
        <strain evidence="7 8">8H-2</strain>
    </source>
</reference>
<dbReference type="OrthoDB" id="3249502at2"/>
<dbReference type="AlphaFoldDB" id="A0A6C2C8W9"/>
<dbReference type="RefSeq" id="WP_148622432.1">
    <property type="nucleotide sequence ID" value="NZ_SDGZ01000013.1"/>
</dbReference>
<comment type="subcellular location">
    <subcellularLocation>
        <location evidence="1">Cell membrane</location>
        <topology evidence="1">Multi-pass membrane protein</topology>
    </subcellularLocation>
</comment>
<dbReference type="PANTHER" id="PTHR30250:SF11">
    <property type="entry name" value="O-ANTIGEN TRANSPORTER-RELATED"/>
    <property type="match status" value="1"/>
</dbReference>
<organism evidence="7 8">
    <name type="scientific">Weissella muntiaci</name>
    <dbReference type="NCBI Taxonomy" id="2508881"/>
    <lineage>
        <taxon>Bacteria</taxon>
        <taxon>Bacillati</taxon>
        <taxon>Bacillota</taxon>
        <taxon>Bacilli</taxon>
        <taxon>Lactobacillales</taxon>
        <taxon>Lactobacillaceae</taxon>
        <taxon>Weissella</taxon>
    </lineage>
</organism>
<evidence type="ECO:0000313" key="8">
    <source>
        <dbReference type="Proteomes" id="UP000371977"/>
    </source>
</evidence>
<gene>
    <name evidence="7" type="ORF">ESZ50_04590</name>
</gene>
<feature type="transmembrane region" description="Helical" evidence="6">
    <location>
        <begin position="48"/>
        <end position="65"/>
    </location>
</feature>
<accession>A0A6C2C8W9</accession>
<evidence type="ECO:0000256" key="6">
    <source>
        <dbReference type="SAM" id="Phobius"/>
    </source>
</evidence>
<evidence type="ECO:0000256" key="1">
    <source>
        <dbReference type="ARBA" id="ARBA00004651"/>
    </source>
</evidence>
<evidence type="ECO:0000256" key="3">
    <source>
        <dbReference type="ARBA" id="ARBA00022692"/>
    </source>
</evidence>
<keyword evidence="4 6" id="KW-1133">Transmembrane helix</keyword>
<evidence type="ECO:0000313" key="7">
    <source>
        <dbReference type="EMBL" id="TYC49873.1"/>
    </source>
</evidence>
<comment type="caution">
    <text evidence="7">The sequence shown here is derived from an EMBL/GenBank/DDBJ whole genome shotgun (WGS) entry which is preliminary data.</text>
</comment>
<keyword evidence="5 6" id="KW-0472">Membrane</keyword>
<proteinExistence type="predicted"/>
<sequence length="477" mass="53299">MKNTKVKQLFNNTILFGIGNFGSKILVLLLVPIYTASLTTSQYGFVDLVINVVNVLTPIFALSVYEAVFRDQLDGELDQVKKERAFFLAIEITLVSLVFYALVLLVGANWLPRGMSYVVLLGLILVFLQNIQNLFGQYVRGNGHTVRYTLNGLITAGTLFVISVLLVYYWHMGVVGYICSIIFSVVVSILILGPATPRWRLTSVFKRISLSELKSMLRYSIPMIPNAIIWWLFNGVVRFGILFAVGVSANGLFAAAAKLPSIISVVVYIFTQAWELNAVQAAEEDDNQFYTLIINGFIIVEFTISLFLIMFSQPIGQIFIGGEFALGWRLIPGLLMANFWYGLATILGVNYMVSRKTSGLGLSTALGFIVTVIGLSIFLPLFKIYGAIIALNLGYLSMVVYRIIDTKEMMEIKYLQLAISAGVLLVATILVTNQNKFNMLENSSWFGLGMMLVLLAYWRIIIKVFKEIIGFLNDRFL</sequence>
<keyword evidence="8" id="KW-1185">Reference proteome</keyword>
<feature type="transmembrane region" description="Helical" evidence="6">
    <location>
        <begin position="414"/>
        <end position="432"/>
    </location>
</feature>
<dbReference type="PANTHER" id="PTHR30250">
    <property type="entry name" value="PST FAMILY PREDICTED COLANIC ACID TRANSPORTER"/>
    <property type="match status" value="1"/>
</dbReference>
<feature type="transmembrane region" description="Helical" evidence="6">
    <location>
        <begin position="86"/>
        <end position="111"/>
    </location>
</feature>
<keyword evidence="2" id="KW-1003">Cell membrane</keyword>
<dbReference type="InterPro" id="IPR002797">
    <property type="entry name" value="Polysacc_synth"/>
</dbReference>
<feature type="transmembrane region" description="Helical" evidence="6">
    <location>
        <begin position="289"/>
        <end position="311"/>
    </location>
</feature>
<dbReference type="Proteomes" id="UP000371977">
    <property type="component" value="Unassembled WGS sequence"/>
</dbReference>
<feature type="transmembrane region" description="Helical" evidence="6">
    <location>
        <begin position="117"/>
        <end position="136"/>
    </location>
</feature>
<feature type="transmembrane region" description="Helical" evidence="6">
    <location>
        <begin position="175"/>
        <end position="195"/>
    </location>
</feature>
<feature type="transmembrane region" description="Helical" evidence="6">
    <location>
        <begin position="444"/>
        <end position="462"/>
    </location>
</feature>
<feature type="transmembrane region" description="Helical" evidence="6">
    <location>
        <begin position="12"/>
        <end position="36"/>
    </location>
</feature>
<dbReference type="Pfam" id="PF01943">
    <property type="entry name" value="Polysacc_synt"/>
    <property type="match status" value="1"/>
</dbReference>
<feature type="transmembrane region" description="Helical" evidence="6">
    <location>
        <begin position="239"/>
        <end position="269"/>
    </location>
</feature>
<protein>
    <recommendedName>
        <fullName evidence="9">Polysaccharide biosynthesis protein C-terminal domain-containing protein</fullName>
    </recommendedName>
</protein>
<evidence type="ECO:0008006" key="9">
    <source>
        <dbReference type="Google" id="ProtNLM"/>
    </source>
</evidence>
<dbReference type="InterPro" id="IPR050833">
    <property type="entry name" value="Poly_Biosynth_Transport"/>
</dbReference>
<name>A0A6C2C8W9_9LACO</name>
<dbReference type="EMBL" id="SDGZ01000013">
    <property type="protein sequence ID" value="TYC49873.1"/>
    <property type="molecule type" value="Genomic_DNA"/>
</dbReference>
<feature type="transmembrane region" description="Helical" evidence="6">
    <location>
        <begin position="331"/>
        <end position="353"/>
    </location>
</feature>
<keyword evidence="3 6" id="KW-0812">Transmembrane</keyword>
<feature type="transmembrane region" description="Helical" evidence="6">
    <location>
        <begin position="360"/>
        <end position="378"/>
    </location>
</feature>
<evidence type="ECO:0000256" key="2">
    <source>
        <dbReference type="ARBA" id="ARBA00022475"/>
    </source>
</evidence>